<dbReference type="GO" id="GO:0005829">
    <property type="term" value="C:cytosol"/>
    <property type="evidence" value="ECO:0007669"/>
    <property type="project" value="TreeGrafter"/>
</dbReference>
<protein>
    <recommendedName>
        <fullName evidence="5">Adenylosuccinate lyase</fullName>
    </recommendedName>
</protein>
<keyword evidence="4" id="KW-1185">Reference proteome</keyword>
<dbReference type="Ensembl" id="ENSSCAT00000007918.1">
    <property type="protein sequence ID" value="ENSSCAP00000006955.1"/>
    <property type="gene ID" value="ENSSCAG00000005401.1"/>
</dbReference>
<dbReference type="GeneTree" id="ENSGT00940000179237"/>
<evidence type="ECO:0000313" key="4">
    <source>
        <dbReference type="Proteomes" id="UP000694409"/>
    </source>
</evidence>
<dbReference type="GO" id="GO:0070626">
    <property type="term" value="F:(S)-2-(5-amino-1-(5-phospho-D-ribosyl)imidazole-4-carboxamido) succinate lyase (fumarate-forming) activity"/>
    <property type="evidence" value="ECO:0007669"/>
    <property type="project" value="TreeGrafter"/>
</dbReference>
<evidence type="ECO:0000256" key="1">
    <source>
        <dbReference type="ARBA" id="ARBA00011668"/>
    </source>
</evidence>
<dbReference type="GO" id="GO:0004018">
    <property type="term" value="F:N6-(1,2-dicarboxyethyl)AMP AMP-lyase (fumarate-forming) activity"/>
    <property type="evidence" value="ECO:0007669"/>
    <property type="project" value="TreeGrafter"/>
</dbReference>
<evidence type="ECO:0008006" key="5">
    <source>
        <dbReference type="Google" id="ProtNLM"/>
    </source>
</evidence>
<organism evidence="3 4">
    <name type="scientific">Serinus canaria</name>
    <name type="common">Island canary</name>
    <name type="synonym">Fringilla canaria</name>
    <dbReference type="NCBI Taxonomy" id="9135"/>
    <lineage>
        <taxon>Eukaryota</taxon>
        <taxon>Metazoa</taxon>
        <taxon>Chordata</taxon>
        <taxon>Craniata</taxon>
        <taxon>Vertebrata</taxon>
        <taxon>Euteleostomi</taxon>
        <taxon>Archelosauria</taxon>
        <taxon>Archosauria</taxon>
        <taxon>Dinosauria</taxon>
        <taxon>Saurischia</taxon>
        <taxon>Theropoda</taxon>
        <taxon>Coelurosauria</taxon>
        <taxon>Aves</taxon>
        <taxon>Neognathae</taxon>
        <taxon>Neoaves</taxon>
        <taxon>Telluraves</taxon>
        <taxon>Australaves</taxon>
        <taxon>Passeriformes</taxon>
        <taxon>Passeroidea</taxon>
        <taxon>Fringillidae</taxon>
        <taxon>Carduelinae</taxon>
        <taxon>Serinus</taxon>
    </lineage>
</organism>
<comment type="subunit">
    <text evidence="1">Homotetramer. Residues from neighboring subunits contribute catalytic and substrate-binding residues to each active site.</text>
</comment>
<dbReference type="Proteomes" id="UP000694409">
    <property type="component" value="Unassembled WGS sequence"/>
</dbReference>
<accession>A0A8C9MQC7</accession>
<dbReference type="PANTHER" id="PTHR43172">
    <property type="entry name" value="ADENYLOSUCCINATE LYASE"/>
    <property type="match status" value="1"/>
</dbReference>
<keyword evidence="2" id="KW-0456">Lyase</keyword>
<dbReference type="PANTHER" id="PTHR43172:SF1">
    <property type="entry name" value="ADENYLOSUCCINATE LYASE"/>
    <property type="match status" value="1"/>
</dbReference>
<sequence length="88" mass="10234">MARYRSPLVSRYASAEMAYNFSERKKFSTWRRLWLYLAQAEKVIFKFHCFSVICSLYYGQPSLCAEAVPRHPPVLPHPLGKVMTSQSC</sequence>
<dbReference type="AlphaFoldDB" id="A0A8C9MQC7"/>
<name>A0A8C9MQC7_SERCA</name>
<proteinExistence type="predicted"/>
<reference evidence="3" key="1">
    <citation type="submission" date="2025-08" db="UniProtKB">
        <authorList>
            <consortium name="Ensembl"/>
        </authorList>
    </citation>
    <scope>IDENTIFICATION</scope>
</reference>
<dbReference type="InterPro" id="IPR024083">
    <property type="entry name" value="Fumarase/histidase_N"/>
</dbReference>
<evidence type="ECO:0000256" key="2">
    <source>
        <dbReference type="ARBA" id="ARBA00023239"/>
    </source>
</evidence>
<evidence type="ECO:0000313" key="3">
    <source>
        <dbReference type="Ensembl" id="ENSSCAP00000006955.1"/>
    </source>
</evidence>
<reference evidence="3" key="2">
    <citation type="submission" date="2025-09" db="UniProtKB">
        <authorList>
            <consortium name="Ensembl"/>
        </authorList>
    </citation>
    <scope>IDENTIFICATION</scope>
</reference>
<dbReference type="GO" id="GO:0044208">
    <property type="term" value="P:'de novo' AMP biosynthetic process"/>
    <property type="evidence" value="ECO:0007669"/>
    <property type="project" value="TreeGrafter"/>
</dbReference>
<dbReference type="Gene3D" id="1.10.275.10">
    <property type="entry name" value="Fumarase/aspartase (N-terminal domain)"/>
    <property type="match status" value="1"/>
</dbReference>